<dbReference type="PANTHER" id="PTHR23089">
    <property type="entry name" value="HISTIDINE TRIAD HIT PROTEIN"/>
    <property type="match status" value="1"/>
</dbReference>
<dbReference type="InterPro" id="IPR036265">
    <property type="entry name" value="HIT-like_sf"/>
</dbReference>
<gene>
    <name evidence="3" type="ORF">QEG99_00675</name>
</gene>
<proteinExistence type="predicted"/>
<dbReference type="Pfam" id="PF01230">
    <property type="entry name" value="HIT"/>
    <property type="match status" value="1"/>
</dbReference>
<dbReference type="SUPFAM" id="SSF54197">
    <property type="entry name" value="HIT-like"/>
    <property type="match status" value="1"/>
</dbReference>
<feature type="short sequence motif" description="Histidine triad motif" evidence="1">
    <location>
        <begin position="97"/>
        <end position="101"/>
    </location>
</feature>
<dbReference type="EMBL" id="CP122979">
    <property type="protein sequence ID" value="WGI37053.1"/>
    <property type="molecule type" value="Genomic_DNA"/>
</dbReference>
<sequence>MVDKLFLKIINRELPADILYEDDKVIAFLDIKPVRKGHFLVIPKNYSRNLISIKEDDFIYLMTKSRELALEQIKKLNVKGFQLIVNNEPEAKQVVFHTHVHIIPSDK</sequence>
<dbReference type="InterPro" id="IPR001310">
    <property type="entry name" value="Histidine_triad_HIT"/>
</dbReference>
<dbReference type="NCBIfam" id="NF045834">
    <property type="entry name" value="M_plasma_HinT"/>
    <property type="match status" value="1"/>
</dbReference>
<organism evidence="3 4">
    <name type="scientific">Mesomycoplasma lagogenitalium</name>
    <dbReference type="NCBI Taxonomy" id="171286"/>
    <lineage>
        <taxon>Bacteria</taxon>
        <taxon>Bacillati</taxon>
        <taxon>Mycoplasmatota</taxon>
        <taxon>Mycoplasmoidales</taxon>
        <taxon>Metamycoplasmataceae</taxon>
        <taxon>Mesomycoplasma</taxon>
    </lineage>
</organism>
<dbReference type="InterPro" id="IPR011146">
    <property type="entry name" value="HIT-like"/>
</dbReference>
<dbReference type="Proteomes" id="UP001179842">
    <property type="component" value="Chromosome"/>
</dbReference>
<name>A0ABY8LXJ5_9BACT</name>
<evidence type="ECO:0000256" key="1">
    <source>
        <dbReference type="PROSITE-ProRule" id="PRU00464"/>
    </source>
</evidence>
<dbReference type="InterPro" id="IPR019808">
    <property type="entry name" value="Histidine_triad_CS"/>
</dbReference>
<dbReference type="Gene3D" id="3.30.428.10">
    <property type="entry name" value="HIT-like"/>
    <property type="match status" value="1"/>
</dbReference>
<evidence type="ECO:0000313" key="4">
    <source>
        <dbReference type="Proteomes" id="UP001179842"/>
    </source>
</evidence>
<reference evidence="3" key="1">
    <citation type="submission" date="2023-04" db="EMBL/GenBank/DDBJ databases">
        <title>Completed genome of Mycoplasma lagogenitalium type strain 12MS.</title>
        <authorList>
            <person name="Spergser J."/>
        </authorList>
    </citation>
    <scope>NUCLEOTIDE SEQUENCE</scope>
    <source>
        <strain evidence="3">12MS</strain>
    </source>
</reference>
<dbReference type="InterPro" id="IPR054919">
    <property type="entry name" value="M_plasma_HinT"/>
</dbReference>
<dbReference type="RefSeq" id="WP_280102356.1">
    <property type="nucleotide sequence ID" value="NZ_CP122979.1"/>
</dbReference>
<protein>
    <submittedName>
        <fullName evidence="3">HIT domain-containing protein</fullName>
    </submittedName>
</protein>
<evidence type="ECO:0000313" key="3">
    <source>
        <dbReference type="EMBL" id="WGI37053.1"/>
    </source>
</evidence>
<accession>A0ABY8LXJ5</accession>
<dbReference type="PRINTS" id="PR00332">
    <property type="entry name" value="HISTRIAD"/>
</dbReference>
<dbReference type="PROSITE" id="PS51084">
    <property type="entry name" value="HIT_2"/>
    <property type="match status" value="1"/>
</dbReference>
<keyword evidence="4" id="KW-1185">Reference proteome</keyword>
<evidence type="ECO:0000259" key="2">
    <source>
        <dbReference type="PROSITE" id="PS51084"/>
    </source>
</evidence>
<dbReference type="PROSITE" id="PS00892">
    <property type="entry name" value="HIT_1"/>
    <property type="match status" value="1"/>
</dbReference>
<feature type="domain" description="HIT" evidence="2">
    <location>
        <begin position="5"/>
        <end position="107"/>
    </location>
</feature>